<feature type="transmembrane region" description="Helical" evidence="1">
    <location>
        <begin position="6"/>
        <end position="30"/>
    </location>
</feature>
<sequence>MNIRKILFIILFIIVSFYLLSLLTGPIMFFNKKSKSYLTNEVISIPISNTFLPINGSYSLGVGEGTPLNFTYIYSSDKKDLFNEIYSINLSNEDSISIEMD</sequence>
<proteinExistence type="predicted"/>
<evidence type="ECO:0000313" key="2">
    <source>
        <dbReference type="EMBL" id="ODG90107.1"/>
    </source>
</evidence>
<keyword evidence="1" id="KW-0812">Transmembrane</keyword>
<keyword evidence="3" id="KW-1185">Reference proteome</keyword>
<reference evidence="2 3" key="1">
    <citation type="submission" date="2016-07" db="EMBL/GenBank/DDBJ databases">
        <authorList>
            <person name="Townsley L."/>
            <person name="Shank E.A."/>
        </authorList>
    </citation>
    <scope>NUCLEOTIDE SEQUENCE [LARGE SCALE GENOMIC DNA]</scope>
    <source>
        <strain evidence="2 3">CH01</strain>
    </source>
</reference>
<evidence type="ECO:0000313" key="3">
    <source>
        <dbReference type="Proteomes" id="UP000094580"/>
    </source>
</evidence>
<dbReference type="RefSeq" id="WP_069035006.1">
    <property type="nucleotide sequence ID" value="NZ_MDKC01000035.1"/>
</dbReference>
<dbReference type="EMBL" id="MDKC01000035">
    <property type="protein sequence ID" value="ODG90107.1"/>
    <property type="molecule type" value="Genomic_DNA"/>
</dbReference>
<keyword evidence="1" id="KW-0472">Membrane</keyword>
<organism evidence="2 3">
    <name type="scientific">Gottfriedia luciferensis</name>
    <dbReference type="NCBI Taxonomy" id="178774"/>
    <lineage>
        <taxon>Bacteria</taxon>
        <taxon>Bacillati</taxon>
        <taxon>Bacillota</taxon>
        <taxon>Bacilli</taxon>
        <taxon>Bacillales</taxon>
        <taxon>Bacillaceae</taxon>
        <taxon>Gottfriedia</taxon>
    </lineage>
</organism>
<keyword evidence="1" id="KW-1133">Transmembrane helix</keyword>
<comment type="caution">
    <text evidence="2">The sequence shown here is derived from an EMBL/GenBank/DDBJ whole genome shotgun (WGS) entry which is preliminary data.</text>
</comment>
<dbReference type="Proteomes" id="UP000094580">
    <property type="component" value="Unassembled WGS sequence"/>
</dbReference>
<protein>
    <submittedName>
        <fullName evidence="2">Uncharacterized protein</fullName>
    </submittedName>
</protein>
<gene>
    <name evidence="2" type="ORF">BED47_12260</name>
</gene>
<name>A0ABX2ZK74_9BACI</name>
<accession>A0ABX2ZK74</accession>
<evidence type="ECO:0000256" key="1">
    <source>
        <dbReference type="SAM" id="Phobius"/>
    </source>
</evidence>